<feature type="domain" description="Protein capicua homolog-like" evidence="7">
    <location>
        <begin position="165"/>
        <end position="266"/>
    </location>
</feature>
<dbReference type="InterPro" id="IPR032147">
    <property type="entry name" value="Cic_dom"/>
</dbReference>
<feature type="region of interest" description="Disordered" evidence="6">
    <location>
        <begin position="925"/>
        <end position="956"/>
    </location>
</feature>
<comment type="caution">
    <text evidence="8">The sequence shown here is derived from an EMBL/GenBank/DDBJ whole genome shotgun (WGS) entry which is preliminary data.</text>
</comment>
<keyword evidence="4" id="KW-0804">Transcription</keyword>
<feature type="compositionally biased region" description="Gly residues" evidence="6">
    <location>
        <begin position="834"/>
        <end position="846"/>
    </location>
</feature>
<feature type="compositionally biased region" description="Polar residues" evidence="6">
    <location>
        <begin position="694"/>
        <end position="705"/>
    </location>
</feature>
<evidence type="ECO:0000256" key="4">
    <source>
        <dbReference type="ARBA" id="ARBA00023163"/>
    </source>
</evidence>
<dbReference type="OrthoDB" id="10051111at2759"/>
<keyword evidence="2" id="KW-0805">Transcription regulation</keyword>
<evidence type="ECO:0000313" key="8">
    <source>
        <dbReference type="EMBL" id="TNN81722.1"/>
    </source>
</evidence>
<feature type="region of interest" description="Disordered" evidence="6">
    <location>
        <begin position="407"/>
        <end position="493"/>
    </location>
</feature>
<feature type="compositionally biased region" description="Basic and acidic residues" evidence="6">
    <location>
        <begin position="275"/>
        <end position="296"/>
    </location>
</feature>
<feature type="compositionally biased region" description="Polar residues" evidence="6">
    <location>
        <begin position="742"/>
        <end position="766"/>
    </location>
</feature>
<protein>
    <submittedName>
        <fullName evidence="8">Protein capicua</fullName>
    </submittedName>
</protein>
<dbReference type="EMBL" id="SRLO01000045">
    <property type="protein sequence ID" value="TNN81722.1"/>
    <property type="molecule type" value="Genomic_DNA"/>
</dbReference>
<feature type="region of interest" description="Disordered" evidence="6">
    <location>
        <begin position="328"/>
        <end position="388"/>
    </location>
</feature>
<feature type="compositionally biased region" description="Low complexity" evidence="6">
    <location>
        <begin position="407"/>
        <end position="422"/>
    </location>
</feature>
<feature type="compositionally biased region" description="Polar residues" evidence="6">
    <location>
        <begin position="611"/>
        <end position="622"/>
    </location>
</feature>
<feature type="compositionally biased region" description="Basic and acidic residues" evidence="6">
    <location>
        <begin position="1"/>
        <end position="14"/>
    </location>
</feature>
<dbReference type="Pfam" id="PF16090">
    <property type="entry name" value="DUF4819"/>
    <property type="match status" value="1"/>
</dbReference>
<dbReference type="PANTHER" id="PTHR13059:SF15">
    <property type="entry name" value="PROTEIN CAPICUA HOMOLOG ISOFORM X1"/>
    <property type="match status" value="1"/>
</dbReference>
<name>A0A4Z2IWR2_9TELE</name>
<dbReference type="InterPro" id="IPR052412">
    <property type="entry name" value="CC-Dev_Transcription_Reg"/>
</dbReference>
<feature type="compositionally biased region" description="Gly residues" evidence="6">
    <location>
        <begin position="666"/>
        <end position="675"/>
    </location>
</feature>
<evidence type="ECO:0000256" key="6">
    <source>
        <dbReference type="SAM" id="MobiDB-lite"/>
    </source>
</evidence>
<keyword evidence="3" id="KW-0238">DNA-binding</keyword>
<feature type="region of interest" description="Disordered" evidence="6">
    <location>
        <begin position="228"/>
        <end position="247"/>
    </location>
</feature>
<accession>A0A4Z2IWR2</accession>
<evidence type="ECO:0000313" key="9">
    <source>
        <dbReference type="Proteomes" id="UP000314294"/>
    </source>
</evidence>
<keyword evidence="1" id="KW-0597">Phosphoprotein</keyword>
<evidence type="ECO:0000259" key="7">
    <source>
        <dbReference type="Pfam" id="PF16090"/>
    </source>
</evidence>
<keyword evidence="9" id="KW-1185">Reference proteome</keyword>
<feature type="compositionally biased region" description="Pro residues" evidence="6">
    <location>
        <begin position="787"/>
        <end position="801"/>
    </location>
</feature>
<keyword evidence="5" id="KW-0539">Nucleus</keyword>
<dbReference type="AlphaFoldDB" id="A0A4Z2IWR2"/>
<feature type="region of interest" description="Disordered" evidence="6">
    <location>
        <begin position="1"/>
        <end position="68"/>
    </location>
</feature>
<feature type="compositionally biased region" description="Low complexity" evidence="6">
    <location>
        <begin position="377"/>
        <end position="386"/>
    </location>
</feature>
<feature type="compositionally biased region" description="Low complexity" evidence="6">
    <location>
        <begin position="20"/>
        <end position="38"/>
    </location>
</feature>
<dbReference type="Proteomes" id="UP000314294">
    <property type="component" value="Unassembled WGS sequence"/>
</dbReference>
<evidence type="ECO:0000256" key="5">
    <source>
        <dbReference type="ARBA" id="ARBA00023242"/>
    </source>
</evidence>
<evidence type="ECO:0000256" key="1">
    <source>
        <dbReference type="ARBA" id="ARBA00022553"/>
    </source>
</evidence>
<organism evidence="8 9">
    <name type="scientific">Liparis tanakae</name>
    <name type="common">Tanaka's snailfish</name>
    <dbReference type="NCBI Taxonomy" id="230148"/>
    <lineage>
        <taxon>Eukaryota</taxon>
        <taxon>Metazoa</taxon>
        <taxon>Chordata</taxon>
        <taxon>Craniata</taxon>
        <taxon>Vertebrata</taxon>
        <taxon>Euteleostomi</taxon>
        <taxon>Actinopterygii</taxon>
        <taxon>Neopterygii</taxon>
        <taxon>Teleostei</taxon>
        <taxon>Neoteleostei</taxon>
        <taxon>Acanthomorphata</taxon>
        <taxon>Eupercaria</taxon>
        <taxon>Perciformes</taxon>
        <taxon>Cottioidei</taxon>
        <taxon>Cottales</taxon>
        <taxon>Liparidae</taxon>
        <taxon>Liparis</taxon>
    </lineage>
</organism>
<feature type="compositionally biased region" description="Basic and acidic residues" evidence="6">
    <location>
        <begin position="551"/>
        <end position="579"/>
    </location>
</feature>
<feature type="region of interest" description="Disordered" evidence="6">
    <location>
        <begin position="263"/>
        <end position="296"/>
    </location>
</feature>
<feature type="region of interest" description="Disordered" evidence="6">
    <location>
        <begin position="516"/>
        <end position="583"/>
    </location>
</feature>
<sequence length="1015" mass="105441">MVDSKAPEAKHLDKPLGTATSQQSEGSSNSVRSSSTDTASEHSADLDGTEATGPSLHPKNSCYPAALLNSQHREARRAEGLAEALAKGMKNQRVLARRVKRPVEGGVGLKETDACLSPVFRPGVVRRVSGGTVEVQLQGEETLVEYPFHGGSVTASASGPESPVEFILDATPPGSAPVAVRTRVCVPFGGEEGGPLLYREGVVTQVDPHPGVSFPYQVLLSEDRETLDDADAGDEKEKEKANANANAQAVWVSRQSLRLLTPPWEVPHLDGGMAQEREREREREERERREEMEVEREVCQLSIGMGVLGGGARLGHVFAHEGVAGGHPYGNAHPPSPPSTVTPGVAGGASHSGRERQKQPTPPEEDVEVSRFSTELAAGPKASAAASKHRAIVSKSGCYPPSSPHLPAVPGLGAPPLSALASPQPPRSPALPGSDANGAAPSLPPSKSTPTQTPTPTSGGGSSAASSRSRTPLSLAQQKYKKGDVVCTPNGIRKKFNGKQWRRLCSRDGCMKESQRRGYCSRHLSMRSKEMEAPGGGGGGGSSSGTVTPDLRGRASSEFEWDDTSRESSETSSRGDSRPRLVLPSLLPHDLSSRFDFDECEAASMLVSLGSSRSCTPSFSPISTQSPFSPAPSPSPSPLFGFRPANFSPITASPVLQHRRHRQPSGTGGGGGAGAGKAPTPAGGGGGERERHSSGIQSSFHSNLMFTVPMSPSKRKPDAPPPPPLPSHHHDYTPKTELEQGDLSSSFRVLSPQTPASHSRTHTPTFSRPRGVSTPSSSRPPSSTAVSPPPLLVSPTPPSPLAPDGAPRRVVPVPQQALRDSPVIVRNPECPLERGGGGGGGGGNEGGADATSSKDIGVAPLAPQPASGLQVPVPINAAAATVPHGAVLLRSPAQTLVLVSPTPSSLPTAATAATPLQALSVSVGTTVPAPAPSSTDGPADREEDRGAGGFGGEVQQPVPCHPSPTALLPLILPAESLHPAPRKDIIMGRPGTVGILSLSLRALHDFDDMHNKAMI</sequence>
<feature type="compositionally biased region" description="Gly residues" evidence="6">
    <location>
        <begin position="534"/>
        <end position="543"/>
    </location>
</feature>
<feature type="compositionally biased region" description="Low complexity" evidence="6">
    <location>
        <begin position="767"/>
        <end position="786"/>
    </location>
</feature>
<reference evidence="8 9" key="1">
    <citation type="submission" date="2019-03" db="EMBL/GenBank/DDBJ databases">
        <title>First draft genome of Liparis tanakae, snailfish: a comprehensive survey of snailfish specific genes.</title>
        <authorList>
            <person name="Kim W."/>
            <person name="Song I."/>
            <person name="Jeong J.-H."/>
            <person name="Kim D."/>
            <person name="Kim S."/>
            <person name="Ryu S."/>
            <person name="Song J.Y."/>
            <person name="Lee S.K."/>
        </authorList>
    </citation>
    <scope>NUCLEOTIDE SEQUENCE [LARGE SCALE GENOMIC DNA]</scope>
    <source>
        <tissue evidence="8">Muscle</tissue>
    </source>
</reference>
<proteinExistence type="predicted"/>
<dbReference type="GO" id="GO:0000977">
    <property type="term" value="F:RNA polymerase II transcription regulatory region sequence-specific DNA binding"/>
    <property type="evidence" value="ECO:0007669"/>
    <property type="project" value="TreeGrafter"/>
</dbReference>
<gene>
    <name evidence="8" type="primary">Cic_5</name>
    <name evidence="8" type="ORF">EYF80_008168</name>
</gene>
<feature type="region of interest" description="Disordered" evidence="6">
    <location>
        <begin position="611"/>
        <end position="863"/>
    </location>
</feature>
<feature type="compositionally biased region" description="Basic and acidic residues" evidence="6">
    <location>
        <begin position="728"/>
        <end position="738"/>
    </location>
</feature>
<evidence type="ECO:0000256" key="3">
    <source>
        <dbReference type="ARBA" id="ARBA00023125"/>
    </source>
</evidence>
<feature type="compositionally biased region" description="Low complexity" evidence="6">
    <location>
        <begin position="430"/>
        <end position="476"/>
    </location>
</feature>
<dbReference type="PANTHER" id="PTHR13059">
    <property type="entry name" value="HMG-BOX TRANSCRIPTION FACTOR BBX"/>
    <property type="match status" value="1"/>
</dbReference>
<dbReference type="GO" id="GO:0000981">
    <property type="term" value="F:DNA-binding transcription factor activity, RNA polymerase II-specific"/>
    <property type="evidence" value="ECO:0007669"/>
    <property type="project" value="TreeGrafter"/>
</dbReference>
<dbReference type="GO" id="GO:0005634">
    <property type="term" value="C:nucleus"/>
    <property type="evidence" value="ECO:0007669"/>
    <property type="project" value="TreeGrafter"/>
</dbReference>
<evidence type="ECO:0000256" key="2">
    <source>
        <dbReference type="ARBA" id="ARBA00023015"/>
    </source>
</evidence>